<dbReference type="CDD" id="cd00310">
    <property type="entry name" value="ATP-synt_Fo_a_6"/>
    <property type="match status" value="1"/>
</dbReference>
<dbReference type="HAMAP" id="MF_01393">
    <property type="entry name" value="ATP_synth_a_bact"/>
    <property type="match status" value="1"/>
</dbReference>
<feature type="transmembrane region" description="Helical" evidence="12">
    <location>
        <begin position="213"/>
        <end position="234"/>
    </location>
</feature>
<dbReference type="InterPro" id="IPR035908">
    <property type="entry name" value="F0_ATP_A_sf"/>
</dbReference>
<dbReference type="InterPro" id="IPR000568">
    <property type="entry name" value="ATP_synth_F0_asu"/>
</dbReference>
<dbReference type="InterPro" id="IPR023011">
    <property type="entry name" value="ATP_synth_F0_asu_AS"/>
</dbReference>
<dbReference type="SUPFAM" id="SSF81336">
    <property type="entry name" value="F1F0 ATP synthase subunit A"/>
    <property type="match status" value="1"/>
</dbReference>
<comment type="similarity">
    <text evidence="2 12 13">Belongs to the ATPase A chain family.</text>
</comment>
<evidence type="ECO:0000256" key="9">
    <source>
        <dbReference type="ARBA" id="ARBA00023065"/>
    </source>
</evidence>
<evidence type="ECO:0000256" key="12">
    <source>
        <dbReference type="HAMAP-Rule" id="MF_01393"/>
    </source>
</evidence>
<evidence type="ECO:0000256" key="7">
    <source>
        <dbReference type="ARBA" id="ARBA00022781"/>
    </source>
</evidence>
<keyword evidence="11 12" id="KW-0066">ATP synthesis</keyword>
<dbReference type="NCBIfam" id="NF004477">
    <property type="entry name" value="PRK05815.1-1"/>
    <property type="match status" value="1"/>
</dbReference>
<dbReference type="Gene3D" id="1.20.120.220">
    <property type="entry name" value="ATP synthase, F0 complex, subunit A"/>
    <property type="match status" value="1"/>
</dbReference>
<dbReference type="RefSeq" id="WP_090628090.1">
    <property type="nucleotide sequence ID" value="NZ_FOCP01000003.1"/>
</dbReference>
<sequence length="269" mass="30341">MAADSELTPTKYIDHHLTHMTVQVSEGAFWTLHIDTLVTSILLGFLGIGFVWLVVRKATPGVPSRRQAFVELMIEFIDNEVKNTFHGNRHVFVAPTALTIFVWVILMNTMDIMPIDITAWVTENVFGLHYWKIVPTTDVNTTFALALSIWFLMIFFSVKVKGLGGWMHELFCTPFGKNPLLWILNLLFNFIEYVSKPLSHSLRLFGNIYAGEIIFLLLGMWAATGVAGAFFGAILGAGWAIFHILIVTLQAFIFMMLAVVYISMAHESH</sequence>
<dbReference type="STRING" id="917.SAMN05216326_10418"/>
<feature type="transmembrane region" description="Helical" evidence="12">
    <location>
        <begin position="37"/>
        <end position="55"/>
    </location>
</feature>
<evidence type="ECO:0000313" key="15">
    <source>
        <dbReference type="Proteomes" id="UP000199459"/>
    </source>
</evidence>
<dbReference type="GO" id="GO:0046933">
    <property type="term" value="F:proton-transporting ATP synthase activity, rotational mechanism"/>
    <property type="evidence" value="ECO:0007669"/>
    <property type="project" value="UniProtKB-UniRule"/>
</dbReference>
<evidence type="ECO:0000256" key="13">
    <source>
        <dbReference type="RuleBase" id="RU000483"/>
    </source>
</evidence>
<feature type="transmembrane region" description="Helical" evidence="12">
    <location>
        <begin position="139"/>
        <end position="158"/>
    </location>
</feature>
<dbReference type="Proteomes" id="UP000199459">
    <property type="component" value="Unassembled WGS sequence"/>
</dbReference>
<dbReference type="PROSITE" id="PS00449">
    <property type="entry name" value="ATPASE_A"/>
    <property type="match status" value="1"/>
</dbReference>
<proteinExistence type="inferred from homology"/>
<organism evidence="14 15">
    <name type="scientific">Nitrosomonas marina</name>
    <dbReference type="NCBI Taxonomy" id="917"/>
    <lineage>
        <taxon>Bacteria</taxon>
        <taxon>Pseudomonadati</taxon>
        <taxon>Pseudomonadota</taxon>
        <taxon>Betaproteobacteria</taxon>
        <taxon>Nitrosomonadales</taxon>
        <taxon>Nitrosomonadaceae</taxon>
        <taxon>Nitrosomonas</taxon>
    </lineage>
</organism>
<evidence type="ECO:0000256" key="10">
    <source>
        <dbReference type="ARBA" id="ARBA00023136"/>
    </source>
</evidence>
<evidence type="ECO:0000256" key="4">
    <source>
        <dbReference type="ARBA" id="ARBA00022475"/>
    </source>
</evidence>
<reference evidence="14 15" key="1">
    <citation type="submission" date="2016-10" db="EMBL/GenBank/DDBJ databases">
        <authorList>
            <person name="de Groot N.N."/>
        </authorList>
    </citation>
    <scope>NUCLEOTIDE SEQUENCE [LARGE SCALE GENOMIC DNA]</scope>
    <source>
        <strain evidence="14 15">Nm22</strain>
    </source>
</reference>
<dbReference type="InterPro" id="IPR045082">
    <property type="entry name" value="ATP_syn_F0_a_bact/chloroplast"/>
</dbReference>
<keyword evidence="10 12" id="KW-0472">Membrane</keyword>
<protein>
    <recommendedName>
        <fullName evidence="12 13">ATP synthase subunit a</fullName>
    </recommendedName>
    <alternativeName>
        <fullName evidence="12">ATP synthase F0 sector subunit a</fullName>
    </alternativeName>
    <alternativeName>
        <fullName evidence="12">F-ATPase subunit 6</fullName>
    </alternativeName>
</protein>
<keyword evidence="5 12" id="KW-0138">CF(0)</keyword>
<dbReference type="NCBIfam" id="TIGR01131">
    <property type="entry name" value="ATP_synt_6_or_A"/>
    <property type="match status" value="1"/>
</dbReference>
<evidence type="ECO:0000256" key="6">
    <source>
        <dbReference type="ARBA" id="ARBA00022692"/>
    </source>
</evidence>
<evidence type="ECO:0000256" key="2">
    <source>
        <dbReference type="ARBA" id="ARBA00006810"/>
    </source>
</evidence>
<feature type="transmembrane region" description="Helical" evidence="12">
    <location>
        <begin position="240"/>
        <end position="262"/>
    </location>
</feature>
<evidence type="ECO:0000256" key="5">
    <source>
        <dbReference type="ARBA" id="ARBA00022547"/>
    </source>
</evidence>
<comment type="function">
    <text evidence="12 13">Key component of the proton channel; it plays a direct role in the translocation of protons across the membrane.</text>
</comment>
<comment type="subcellular location">
    <subcellularLocation>
        <location evidence="12 13">Cell membrane</location>
        <topology evidence="12 13">Multi-pass membrane protein</topology>
    </subcellularLocation>
    <subcellularLocation>
        <location evidence="1">Membrane</location>
        <topology evidence="1">Multi-pass membrane protein</topology>
    </subcellularLocation>
</comment>
<keyword evidence="4 12" id="KW-1003">Cell membrane</keyword>
<dbReference type="GO" id="GO:0045259">
    <property type="term" value="C:proton-transporting ATP synthase complex"/>
    <property type="evidence" value="ECO:0007669"/>
    <property type="project" value="UniProtKB-KW"/>
</dbReference>
<dbReference type="Pfam" id="PF00119">
    <property type="entry name" value="ATP-synt_A"/>
    <property type="match status" value="1"/>
</dbReference>
<feature type="transmembrane region" description="Helical" evidence="12">
    <location>
        <begin position="91"/>
        <end position="110"/>
    </location>
</feature>
<dbReference type="AlphaFoldDB" id="A0A1H8BYD8"/>
<gene>
    <name evidence="12" type="primary">atpB</name>
    <name evidence="14" type="ORF">SAMN05216325_103192</name>
</gene>
<evidence type="ECO:0000256" key="1">
    <source>
        <dbReference type="ARBA" id="ARBA00004141"/>
    </source>
</evidence>
<dbReference type="GO" id="GO:0005886">
    <property type="term" value="C:plasma membrane"/>
    <property type="evidence" value="ECO:0007669"/>
    <property type="project" value="UniProtKB-SubCell"/>
</dbReference>
<keyword evidence="3 12" id="KW-0813">Transport</keyword>
<name>A0A1H8BYD8_9PROT</name>
<dbReference type="EMBL" id="FOCP01000003">
    <property type="protein sequence ID" value="SEM87941.1"/>
    <property type="molecule type" value="Genomic_DNA"/>
</dbReference>
<dbReference type="OrthoDB" id="9789241at2"/>
<dbReference type="FunFam" id="1.20.120.220:FF:000002">
    <property type="entry name" value="ATP synthase subunit a"/>
    <property type="match status" value="1"/>
</dbReference>
<dbReference type="GO" id="GO:0042777">
    <property type="term" value="P:proton motive force-driven plasma membrane ATP synthesis"/>
    <property type="evidence" value="ECO:0007669"/>
    <property type="project" value="TreeGrafter"/>
</dbReference>
<keyword evidence="6 12" id="KW-0812">Transmembrane</keyword>
<accession>A0A1H8BYD8</accession>
<evidence type="ECO:0000256" key="3">
    <source>
        <dbReference type="ARBA" id="ARBA00022448"/>
    </source>
</evidence>
<keyword evidence="8 12" id="KW-1133">Transmembrane helix</keyword>
<dbReference type="PANTHER" id="PTHR42823">
    <property type="entry name" value="ATP SYNTHASE SUBUNIT A, CHLOROPLASTIC"/>
    <property type="match status" value="1"/>
</dbReference>
<evidence type="ECO:0000256" key="8">
    <source>
        <dbReference type="ARBA" id="ARBA00022989"/>
    </source>
</evidence>
<evidence type="ECO:0000313" key="14">
    <source>
        <dbReference type="EMBL" id="SEM87941.1"/>
    </source>
</evidence>
<dbReference type="PANTHER" id="PTHR42823:SF3">
    <property type="entry name" value="ATP SYNTHASE SUBUNIT A, CHLOROPLASTIC"/>
    <property type="match status" value="1"/>
</dbReference>
<evidence type="ECO:0000256" key="11">
    <source>
        <dbReference type="ARBA" id="ARBA00023310"/>
    </source>
</evidence>
<keyword evidence="9 12" id="KW-0406">Ion transport</keyword>
<keyword evidence="7 12" id="KW-0375">Hydrogen ion transport</keyword>